<sequence length="58" mass="6508">VLTIPAFLTELTPSLIREAMVSVRTLDVEHWVKTHLGDSMLAKRRQAFSAPKVDMKTA</sequence>
<dbReference type="EMBL" id="JAAIJR010000237">
    <property type="protein sequence ID" value="NEX23564.1"/>
    <property type="molecule type" value="Genomic_DNA"/>
</dbReference>
<reference evidence="4" key="1">
    <citation type="journal article" date="2020" name="Microbiol. Resour. Announc.">
        <title>Draft Genome Sequences of Thiorhodococcus mannitoliphagus and Thiorhodococcus minor, Purple Sulfur Photosynthetic Bacteria in the Gammaproteobacterial Family Chromatiaceae.</title>
        <authorList>
            <person name="Aviles F.A."/>
            <person name="Meyer T.E."/>
            <person name="Kyndt J.A."/>
        </authorList>
    </citation>
    <scope>NUCLEOTIDE SEQUENCE [LARGE SCALE GENOMIC DNA]</scope>
    <source>
        <strain evidence="4">DSM 18266</strain>
    </source>
</reference>
<protein>
    <submittedName>
        <fullName evidence="2">Uncharacterized protein</fullName>
    </submittedName>
</protein>
<evidence type="ECO:0000313" key="1">
    <source>
        <dbReference type="EMBL" id="NEX23564.1"/>
    </source>
</evidence>
<accession>A0A6P1DZE9</accession>
<evidence type="ECO:0000313" key="3">
    <source>
        <dbReference type="EMBL" id="NEX23852.1"/>
    </source>
</evidence>
<reference evidence="2 4" key="2">
    <citation type="submission" date="2020-02" db="EMBL/GenBank/DDBJ databases">
        <title>Genome sequences of Thiorhodococcus mannitoliphagus and Thiorhodococcus minor, purple sulfur photosynthetic bacteria in the gammaproteobacterial family, Chromatiaceae.</title>
        <authorList>
            <person name="Aviles F.A."/>
            <person name="Meyer T.E."/>
            <person name="Kyndt J.A."/>
        </authorList>
    </citation>
    <scope>NUCLEOTIDE SEQUENCE [LARGE SCALE GENOMIC DNA]</scope>
    <source>
        <strain evidence="2 4">DSM 18266</strain>
    </source>
</reference>
<dbReference type="Proteomes" id="UP000471640">
    <property type="component" value="Unassembled WGS sequence"/>
</dbReference>
<dbReference type="EMBL" id="JAAIJR010000273">
    <property type="protein sequence ID" value="NEX23687.1"/>
    <property type="molecule type" value="Genomic_DNA"/>
</dbReference>
<feature type="non-terminal residue" evidence="2">
    <location>
        <position position="1"/>
    </location>
</feature>
<gene>
    <name evidence="1" type="ORF">G3480_25350</name>
    <name evidence="2" type="ORF">G3480_26025</name>
    <name evidence="3" type="ORF">G3480_26985</name>
</gene>
<organism evidence="2 4">
    <name type="scientific">Thiorhodococcus mannitoliphagus</name>
    <dbReference type="NCBI Taxonomy" id="329406"/>
    <lineage>
        <taxon>Bacteria</taxon>
        <taxon>Pseudomonadati</taxon>
        <taxon>Pseudomonadota</taxon>
        <taxon>Gammaproteobacteria</taxon>
        <taxon>Chromatiales</taxon>
        <taxon>Chromatiaceae</taxon>
        <taxon>Thiorhodococcus</taxon>
    </lineage>
</organism>
<dbReference type="AlphaFoldDB" id="A0A6P1DZE9"/>
<name>A0A6P1DZE9_9GAMM</name>
<proteinExistence type="predicted"/>
<keyword evidence="4" id="KW-1185">Reference proteome</keyword>
<evidence type="ECO:0000313" key="2">
    <source>
        <dbReference type="EMBL" id="NEX23687.1"/>
    </source>
</evidence>
<comment type="caution">
    <text evidence="2">The sequence shown here is derived from an EMBL/GenBank/DDBJ whole genome shotgun (WGS) entry which is preliminary data.</text>
</comment>
<evidence type="ECO:0000313" key="4">
    <source>
        <dbReference type="Proteomes" id="UP000471640"/>
    </source>
</evidence>
<dbReference type="EMBL" id="JAAIJR010000374">
    <property type="protein sequence ID" value="NEX23852.1"/>
    <property type="molecule type" value="Genomic_DNA"/>
</dbReference>